<dbReference type="PANTHER" id="PTHR48100:SF51">
    <property type="entry name" value="PHOSPHOGLYCERATE MUTASE"/>
    <property type="match status" value="1"/>
</dbReference>
<dbReference type="EMBL" id="CP007490">
    <property type="protein sequence ID" value="AIC47027.1"/>
    <property type="molecule type" value="Genomic_DNA"/>
</dbReference>
<reference evidence="1 2" key="1">
    <citation type="journal article" date="2014" name="Int. J. Syst. Evol. Microbiol.">
        <title>Rhodoluna lacicola gen. nov., sp. nov., a planktonic freshwater bacterium with stream-lined genome.</title>
        <authorList>
            <person name="Hahn M."/>
            <person name="Schmidt J."/>
            <person name="Taipale S.J."/>
            <person name="Doolittle W.F."/>
            <person name="Koll U."/>
        </authorList>
    </citation>
    <scope>NUCLEOTIDE SEQUENCE [LARGE SCALE GENOMIC DNA]</scope>
    <source>
        <strain evidence="1 2">MWH-Ta8</strain>
    </source>
</reference>
<dbReference type="RefSeq" id="WP_038501756.1">
    <property type="nucleotide sequence ID" value="NZ_AP026911.1"/>
</dbReference>
<sequence>MPAKRIHLIRHGEVHNPGAVIYGRLPHFHLSERGHQMAAAAAEELKKQKRPVNRVFASPLLRTRESAEHVESAFGLDATTDERLIEPWNNFEGRKLGGLHILARPHLYYQLRNPKRPSWGEPFEDIASRMLEAMDHAWNSVPDGDVVLVTHQLPIEMVHRKLSGKKLPHNPRKRRTALSSVTSFERQGNKWVEVDYKDPGAPLRGVV</sequence>
<name>A0A060JEL8_9MICO</name>
<dbReference type="PANTHER" id="PTHR48100">
    <property type="entry name" value="BROAD-SPECIFICITY PHOSPHATASE YOR283W-RELATED"/>
    <property type="match status" value="1"/>
</dbReference>
<evidence type="ECO:0000313" key="2">
    <source>
        <dbReference type="Proteomes" id="UP000067708"/>
    </source>
</evidence>
<dbReference type="OrthoDB" id="3215466at2"/>
<dbReference type="GO" id="GO:0005737">
    <property type="term" value="C:cytoplasm"/>
    <property type="evidence" value="ECO:0007669"/>
    <property type="project" value="TreeGrafter"/>
</dbReference>
<dbReference type="PATRIC" id="fig|529884.3.peg.189"/>
<dbReference type="GO" id="GO:0016791">
    <property type="term" value="F:phosphatase activity"/>
    <property type="evidence" value="ECO:0007669"/>
    <property type="project" value="TreeGrafter"/>
</dbReference>
<dbReference type="KEGG" id="rla:Rhola_00002000"/>
<dbReference type="eggNOG" id="COG0406">
    <property type="taxonomic scope" value="Bacteria"/>
</dbReference>
<protein>
    <submittedName>
        <fullName evidence="1">Fructose-2,6-bisphosphatase</fullName>
    </submittedName>
</protein>
<dbReference type="STRING" id="529884.Rhola_00002000"/>
<dbReference type="SMART" id="SM00855">
    <property type="entry name" value="PGAM"/>
    <property type="match status" value="1"/>
</dbReference>
<dbReference type="Proteomes" id="UP000067708">
    <property type="component" value="Chromosome"/>
</dbReference>
<dbReference type="InterPro" id="IPR050275">
    <property type="entry name" value="PGM_Phosphatase"/>
</dbReference>
<dbReference type="AlphaFoldDB" id="A0A060JEL8"/>
<dbReference type="Gene3D" id="3.40.50.1240">
    <property type="entry name" value="Phosphoglycerate mutase-like"/>
    <property type="match status" value="1"/>
</dbReference>
<dbReference type="InterPro" id="IPR029033">
    <property type="entry name" value="His_PPase_superfam"/>
</dbReference>
<organism evidence="1 2">
    <name type="scientific">Rhodoluna lacicola</name>
    <dbReference type="NCBI Taxonomy" id="529884"/>
    <lineage>
        <taxon>Bacteria</taxon>
        <taxon>Bacillati</taxon>
        <taxon>Actinomycetota</taxon>
        <taxon>Actinomycetes</taxon>
        <taxon>Micrococcales</taxon>
        <taxon>Microbacteriaceae</taxon>
        <taxon>Luna cluster</taxon>
        <taxon>Luna-1 subcluster</taxon>
        <taxon>Rhodoluna</taxon>
    </lineage>
</organism>
<dbReference type="CDD" id="cd07067">
    <property type="entry name" value="HP_PGM_like"/>
    <property type="match status" value="1"/>
</dbReference>
<dbReference type="InterPro" id="IPR013078">
    <property type="entry name" value="His_Pase_superF_clade-1"/>
</dbReference>
<accession>A0A060JEL8</accession>
<proteinExistence type="predicted"/>
<dbReference type="SUPFAM" id="SSF53254">
    <property type="entry name" value="Phosphoglycerate mutase-like"/>
    <property type="match status" value="1"/>
</dbReference>
<gene>
    <name evidence="1" type="ORF">Rhola_00002000</name>
</gene>
<dbReference type="HOGENOM" id="CLU_033323_5_1_11"/>
<evidence type="ECO:0000313" key="1">
    <source>
        <dbReference type="EMBL" id="AIC47027.1"/>
    </source>
</evidence>
<dbReference type="Pfam" id="PF00300">
    <property type="entry name" value="His_Phos_1"/>
    <property type="match status" value="1"/>
</dbReference>
<keyword evidence="2" id="KW-1185">Reference proteome</keyword>